<evidence type="ECO:0000313" key="3">
    <source>
        <dbReference type="Proteomes" id="UP000054560"/>
    </source>
</evidence>
<dbReference type="Proteomes" id="UP000054560">
    <property type="component" value="Unassembled WGS sequence"/>
</dbReference>
<dbReference type="RefSeq" id="XP_014144129.1">
    <property type="nucleotide sequence ID" value="XM_014288654.1"/>
</dbReference>
<dbReference type="Gene3D" id="3.90.1300.10">
    <property type="entry name" value="Amidase signature (AS) domain"/>
    <property type="match status" value="1"/>
</dbReference>
<gene>
    <name evidence="2" type="ORF">SARC_17249</name>
</gene>
<accession>A0A0L0F0I0</accession>
<organism evidence="2 3">
    <name type="scientific">Sphaeroforma arctica JP610</name>
    <dbReference type="NCBI Taxonomy" id="667725"/>
    <lineage>
        <taxon>Eukaryota</taxon>
        <taxon>Ichthyosporea</taxon>
        <taxon>Ichthyophonida</taxon>
        <taxon>Sphaeroforma</taxon>
    </lineage>
</organism>
<evidence type="ECO:0000259" key="1">
    <source>
        <dbReference type="Pfam" id="PF01425"/>
    </source>
</evidence>
<reference evidence="2 3" key="1">
    <citation type="submission" date="2011-02" db="EMBL/GenBank/DDBJ databases">
        <title>The Genome Sequence of Sphaeroforma arctica JP610.</title>
        <authorList>
            <consortium name="The Broad Institute Genome Sequencing Platform"/>
            <person name="Russ C."/>
            <person name="Cuomo C."/>
            <person name="Young S.K."/>
            <person name="Zeng Q."/>
            <person name="Gargeya S."/>
            <person name="Alvarado L."/>
            <person name="Berlin A."/>
            <person name="Chapman S.B."/>
            <person name="Chen Z."/>
            <person name="Freedman E."/>
            <person name="Gellesch M."/>
            <person name="Goldberg J."/>
            <person name="Griggs A."/>
            <person name="Gujja S."/>
            <person name="Heilman E."/>
            <person name="Heiman D."/>
            <person name="Howarth C."/>
            <person name="Mehta T."/>
            <person name="Neiman D."/>
            <person name="Pearson M."/>
            <person name="Roberts A."/>
            <person name="Saif S."/>
            <person name="Shea T."/>
            <person name="Shenoy N."/>
            <person name="Sisk P."/>
            <person name="Stolte C."/>
            <person name="Sykes S."/>
            <person name="White J."/>
            <person name="Yandava C."/>
            <person name="Burger G."/>
            <person name="Gray M.W."/>
            <person name="Holland P.W.H."/>
            <person name="King N."/>
            <person name="Lang F.B.F."/>
            <person name="Roger A.J."/>
            <person name="Ruiz-Trillo I."/>
            <person name="Haas B."/>
            <person name="Nusbaum C."/>
            <person name="Birren B."/>
        </authorList>
    </citation>
    <scope>NUCLEOTIDE SEQUENCE [LARGE SCALE GENOMIC DNA]</scope>
    <source>
        <strain evidence="2 3">JP610</strain>
    </source>
</reference>
<feature type="domain" description="Amidase" evidence="1">
    <location>
        <begin position="10"/>
        <end position="73"/>
    </location>
</feature>
<dbReference type="InterPro" id="IPR036928">
    <property type="entry name" value="AS_sf"/>
</dbReference>
<dbReference type="EMBL" id="KQ251756">
    <property type="protein sequence ID" value="KNC70227.1"/>
    <property type="molecule type" value="Genomic_DNA"/>
</dbReference>
<dbReference type="GeneID" id="25917753"/>
<dbReference type="SUPFAM" id="SSF75304">
    <property type="entry name" value="Amidase signature (AS) enzymes"/>
    <property type="match status" value="1"/>
</dbReference>
<keyword evidence="3" id="KW-1185">Reference proteome</keyword>
<feature type="non-terminal residue" evidence="2">
    <location>
        <position position="73"/>
    </location>
</feature>
<proteinExistence type="predicted"/>
<name>A0A0L0F0I0_9EUKA</name>
<evidence type="ECO:0000313" key="2">
    <source>
        <dbReference type="EMBL" id="KNC70227.1"/>
    </source>
</evidence>
<dbReference type="AlphaFoldDB" id="A0A0L0F0I0"/>
<dbReference type="OrthoDB" id="6428749at2759"/>
<dbReference type="Pfam" id="PF01425">
    <property type="entry name" value="Amidase"/>
    <property type="match status" value="1"/>
</dbReference>
<dbReference type="InterPro" id="IPR023631">
    <property type="entry name" value="Amidase_dom"/>
</dbReference>
<protein>
    <recommendedName>
        <fullName evidence="1">Amidase domain-containing protein</fullName>
    </recommendedName>
</protein>
<sequence>DDRFTRLQSEARHLEIKYPNVDNRPPLFGLPIGVKDIIHVDGFATQGGSNVPSSALKGSNGPEATVVKLLREA</sequence>
<feature type="non-terminal residue" evidence="2">
    <location>
        <position position="1"/>
    </location>
</feature>